<reference evidence="9 10" key="1">
    <citation type="submission" date="2018-03" db="EMBL/GenBank/DDBJ databases">
        <title>Genome sequence of Clostridium liquoris DSM 100320.</title>
        <authorList>
            <person name="Poehlein A."/>
            <person name="Daniel R."/>
        </authorList>
    </citation>
    <scope>NUCLEOTIDE SEQUENCE [LARGE SCALE GENOMIC DNA]</scope>
    <source>
        <strain evidence="9 10">DSM 100320</strain>
    </source>
</reference>
<feature type="transmembrane region" description="Helical" evidence="6">
    <location>
        <begin position="548"/>
        <end position="567"/>
    </location>
</feature>
<dbReference type="PANTHER" id="PTHR43478:SF1">
    <property type="entry name" value="NA+_H+ ANTIPORTER NHAC-LIKE C-TERMINAL DOMAIN-CONTAINING PROTEIN"/>
    <property type="match status" value="1"/>
</dbReference>
<keyword evidence="5 6" id="KW-0472">Membrane</keyword>
<evidence type="ECO:0000256" key="2">
    <source>
        <dbReference type="ARBA" id="ARBA00022475"/>
    </source>
</evidence>
<dbReference type="PANTHER" id="PTHR43478">
    <property type="entry name" value="NA+/H+ ANTIPORTER-RELATED"/>
    <property type="match status" value="1"/>
</dbReference>
<feature type="domain" description="Na+/H+ antiporter NhaC-like C-terminal" evidence="8">
    <location>
        <begin position="202"/>
        <end position="537"/>
    </location>
</feature>
<organism evidence="9 10">
    <name type="scientific">Clostridium liquoris</name>
    <dbReference type="NCBI Taxonomy" id="1289519"/>
    <lineage>
        <taxon>Bacteria</taxon>
        <taxon>Bacillati</taxon>
        <taxon>Bacillota</taxon>
        <taxon>Clostridia</taxon>
        <taxon>Eubacteriales</taxon>
        <taxon>Clostridiaceae</taxon>
        <taxon>Clostridium</taxon>
    </lineage>
</organism>
<evidence type="ECO:0000256" key="1">
    <source>
        <dbReference type="ARBA" id="ARBA00004651"/>
    </source>
</evidence>
<feature type="transmembrane region" description="Helical" evidence="6">
    <location>
        <begin position="435"/>
        <end position="456"/>
    </location>
</feature>
<comment type="subcellular location">
    <subcellularLocation>
        <location evidence="1">Cell membrane</location>
        <topology evidence="1">Multi-pass membrane protein</topology>
    </subcellularLocation>
</comment>
<keyword evidence="3 6" id="KW-0812">Transmembrane</keyword>
<feature type="signal peptide" evidence="7">
    <location>
        <begin position="1"/>
        <end position="26"/>
    </location>
</feature>
<dbReference type="InterPro" id="IPR018461">
    <property type="entry name" value="Na/H_Antiport_NhaC-like_C"/>
</dbReference>
<feature type="transmembrane region" description="Helical" evidence="6">
    <location>
        <begin position="239"/>
        <end position="259"/>
    </location>
</feature>
<evidence type="ECO:0000256" key="3">
    <source>
        <dbReference type="ARBA" id="ARBA00022692"/>
    </source>
</evidence>
<evidence type="ECO:0000259" key="8">
    <source>
        <dbReference type="Pfam" id="PF03553"/>
    </source>
</evidence>
<feature type="transmembrane region" description="Helical" evidence="6">
    <location>
        <begin position="42"/>
        <end position="66"/>
    </location>
</feature>
<evidence type="ECO:0000256" key="6">
    <source>
        <dbReference type="SAM" id="Phobius"/>
    </source>
</evidence>
<feature type="transmembrane region" description="Helical" evidence="6">
    <location>
        <begin position="73"/>
        <end position="93"/>
    </location>
</feature>
<feature type="transmembrane region" description="Helical" evidence="6">
    <location>
        <begin position="398"/>
        <end position="415"/>
    </location>
</feature>
<protein>
    <submittedName>
        <fullName evidence="9">Malate-2H(+)/Na(+)-lactate antiporter</fullName>
    </submittedName>
</protein>
<sequence length="587" mass="62836">MKNKRRTFILTISLMLIFLLTTTVFAAEPDAAVQNAERLGILTLLPPFVAIVLAFITKNVVLSLFLGVFSGTFLLQLSGHNIFGALFYGFLGIVDKLRGSLADPWNAGIILQCMAIGGLIALVSKMGGTKAVAESLAKKAKSPVSAQIITWLLGILVFFDDYANSLIVGPIMRPVTDKMKVSREKLSFIVDATAAPISGIALISTWIGYEISLIKDAYASIGQSVNAYGLFIQTIPYRFYNILILIFVPVSALTLREFGPMLLAERRARTTGKVISDDAKPMVSSEATNLEPKEGIKLSIWNAIIPIGTLLVVAFAGFYFNGYESIMAGKDTALKAIITNSPASFAAIRETFSNSDASIVLFQAALVASIVAMGMGVHKKIFKLGEAIDAWIEGMKSLIITCVILLLAWSLSGVIKELGTAKFLVAVLSNALPKFILPAIIFIMGSIISFATGTSYGTMGILMPLTIPLAHGIGGGDPQYMIVCCSSVMTGAIFGDHCSPISDTTILSSMGTACDHLDHVKTQMWYSLVVAFITVVFGYIPVGLGLPIYIVLPISIAATVLSLYILGKPIEETKGNSVVEKKAANMN</sequence>
<evidence type="ECO:0000313" key="10">
    <source>
        <dbReference type="Proteomes" id="UP000239706"/>
    </source>
</evidence>
<evidence type="ECO:0000256" key="5">
    <source>
        <dbReference type="ARBA" id="ARBA00023136"/>
    </source>
</evidence>
<accession>A0A2T0B379</accession>
<keyword evidence="7" id="KW-0732">Signal</keyword>
<feature type="transmembrane region" description="Helical" evidence="6">
    <location>
        <begin position="359"/>
        <end position="377"/>
    </location>
</feature>
<keyword evidence="4 6" id="KW-1133">Transmembrane helix</keyword>
<dbReference type="OrthoDB" id="9762978at2"/>
<dbReference type="AlphaFoldDB" id="A0A2T0B379"/>
<feature type="transmembrane region" description="Helical" evidence="6">
    <location>
        <begin position="188"/>
        <end position="209"/>
    </location>
</feature>
<dbReference type="RefSeq" id="WP_106063872.1">
    <property type="nucleotide sequence ID" value="NZ_PVXO01000047.1"/>
</dbReference>
<proteinExistence type="predicted"/>
<feature type="transmembrane region" description="Helical" evidence="6">
    <location>
        <begin position="525"/>
        <end position="542"/>
    </location>
</feature>
<keyword evidence="2" id="KW-1003">Cell membrane</keyword>
<gene>
    <name evidence="9" type="primary">mleN_4</name>
    <name evidence="9" type="ORF">CLLI_17880</name>
</gene>
<dbReference type="Proteomes" id="UP000239706">
    <property type="component" value="Unassembled WGS sequence"/>
</dbReference>
<dbReference type="Pfam" id="PF03553">
    <property type="entry name" value="Na_H_antiporter"/>
    <property type="match status" value="2"/>
</dbReference>
<feature type="chain" id="PRO_5015486242" evidence="7">
    <location>
        <begin position="27"/>
        <end position="587"/>
    </location>
</feature>
<evidence type="ECO:0000256" key="4">
    <source>
        <dbReference type="ARBA" id="ARBA00022989"/>
    </source>
</evidence>
<feature type="transmembrane region" description="Helical" evidence="6">
    <location>
        <begin position="300"/>
        <end position="320"/>
    </location>
</feature>
<dbReference type="GO" id="GO:0005886">
    <property type="term" value="C:plasma membrane"/>
    <property type="evidence" value="ECO:0007669"/>
    <property type="project" value="UniProtKB-SubCell"/>
</dbReference>
<feature type="domain" description="Na+/H+ antiporter NhaC-like C-terminal" evidence="8">
    <location>
        <begin position="30"/>
        <end position="199"/>
    </location>
</feature>
<comment type="caution">
    <text evidence="9">The sequence shown here is derived from an EMBL/GenBank/DDBJ whole genome shotgun (WGS) entry which is preliminary data.</text>
</comment>
<evidence type="ECO:0000313" key="9">
    <source>
        <dbReference type="EMBL" id="PRR78361.1"/>
    </source>
</evidence>
<evidence type="ECO:0000256" key="7">
    <source>
        <dbReference type="SAM" id="SignalP"/>
    </source>
</evidence>
<dbReference type="EMBL" id="PVXO01000047">
    <property type="protein sequence ID" value="PRR78361.1"/>
    <property type="molecule type" value="Genomic_DNA"/>
</dbReference>
<feature type="transmembrane region" description="Helical" evidence="6">
    <location>
        <begin position="105"/>
        <end position="123"/>
    </location>
</feature>
<keyword evidence="10" id="KW-1185">Reference proteome</keyword>
<name>A0A2T0B379_9CLOT</name>